<evidence type="ECO:0000256" key="1">
    <source>
        <dbReference type="SAM" id="MobiDB-lite"/>
    </source>
</evidence>
<feature type="compositionally biased region" description="Pro residues" evidence="1">
    <location>
        <begin position="259"/>
        <end position="269"/>
    </location>
</feature>
<protein>
    <submittedName>
        <fullName evidence="2">Uncharacterized protein</fullName>
    </submittedName>
</protein>
<reference evidence="2" key="1">
    <citation type="journal article" date="2017" name="Science">
        <title>Giant viruses with an expanded complement of translation system components.</title>
        <authorList>
            <person name="Schulz F."/>
            <person name="Yutin N."/>
            <person name="Ivanova N.N."/>
            <person name="Ortega D.R."/>
            <person name="Lee T.K."/>
            <person name="Vierheilig J."/>
            <person name="Daims H."/>
            <person name="Horn M."/>
            <person name="Wagner M."/>
            <person name="Jensen G.J."/>
            <person name="Kyrpides N.C."/>
            <person name="Koonin E.V."/>
            <person name="Woyke T."/>
        </authorList>
    </citation>
    <scope>NUCLEOTIDE SEQUENCE</scope>
    <source>
        <strain evidence="2">KNV1</strain>
    </source>
</reference>
<organism evidence="2">
    <name type="scientific">Klosneuvirus KNV1</name>
    <dbReference type="NCBI Taxonomy" id="1977640"/>
    <lineage>
        <taxon>Viruses</taxon>
        <taxon>Varidnaviria</taxon>
        <taxon>Bamfordvirae</taxon>
        <taxon>Nucleocytoviricota</taxon>
        <taxon>Megaviricetes</taxon>
        <taxon>Imitervirales</taxon>
        <taxon>Mimiviridae</taxon>
        <taxon>Klosneuvirinae</taxon>
        <taxon>Klosneuvirus</taxon>
    </lineage>
</organism>
<dbReference type="EMBL" id="KY684110">
    <property type="protein sequence ID" value="ARF12123.1"/>
    <property type="molecule type" value="Genomic_DNA"/>
</dbReference>
<accession>A0A1V0SK87</accession>
<feature type="region of interest" description="Disordered" evidence="1">
    <location>
        <begin position="202"/>
        <end position="238"/>
    </location>
</feature>
<name>A0A1V0SK87_9VIRU</name>
<feature type="region of interest" description="Disordered" evidence="1">
    <location>
        <begin position="258"/>
        <end position="280"/>
    </location>
</feature>
<proteinExistence type="predicted"/>
<feature type="compositionally biased region" description="Pro residues" evidence="1">
    <location>
        <begin position="208"/>
        <end position="219"/>
    </location>
</feature>
<feature type="compositionally biased region" description="Low complexity" evidence="1">
    <location>
        <begin position="270"/>
        <end position="280"/>
    </location>
</feature>
<sequence length="306" mass="35380">MDSIKSHLTNSDDKLDNLILEYSYTTKNDTKRYNLYNQNVKLPLHKIWLLTPKLKIIRKSSILKNNDHEYCLITLALNDHDPQIKKFHELIKNIESYLSEKINSDELLTMRSCLKEDENSINTITFSIPIKNQIGIYDTTHKQTSLEQINHNDYLIMYLELNTVWENTEKYGMNWQILQMKVYPEFNFNACLFDDPIISSDDTHKSIPKPPQLSIPPSPSIHNNKQLPTPKNHHDAEKHGSFIPSVEQLLNIKNILKPVAPPTPPPPPKIQNTTKPVNKTGNNIVKKKKKINSTNSKQTIVNKLKN</sequence>
<gene>
    <name evidence="2" type="ORF">Klosneuvirus_3_258</name>
</gene>
<evidence type="ECO:0000313" key="2">
    <source>
        <dbReference type="EMBL" id="ARF12123.1"/>
    </source>
</evidence>